<feature type="domain" description="F-box" evidence="1">
    <location>
        <begin position="74"/>
        <end position="134"/>
    </location>
</feature>
<reference evidence="2 3" key="1">
    <citation type="journal article" date="2016" name="Mol. Biol. Evol.">
        <title>Comparative Genomics of Early-Diverging Mushroom-Forming Fungi Provides Insights into the Origins of Lignocellulose Decay Capabilities.</title>
        <authorList>
            <person name="Nagy L.G."/>
            <person name="Riley R."/>
            <person name="Tritt A."/>
            <person name="Adam C."/>
            <person name="Daum C."/>
            <person name="Floudas D."/>
            <person name="Sun H."/>
            <person name="Yadav J.S."/>
            <person name="Pangilinan J."/>
            <person name="Larsson K.H."/>
            <person name="Matsuura K."/>
            <person name="Barry K."/>
            <person name="Labutti K."/>
            <person name="Kuo R."/>
            <person name="Ohm R.A."/>
            <person name="Bhattacharya S.S."/>
            <person name="Shirouzu T."/>
            <person name="Yoshinaga Y."/>
            <person name="Martin F.M."/>
            <person name="Grigoriev I.V."/>
            <person name="Hibbett D.S."/>
        </authorList>
    </citation>
    <scope>NUCLEOTIDE SEQUENCE [LARGE SCALE GENOMIC DNA]</scope>
    <source>
        <strain evidence="2 3">TUFC12733</strain>
    </source>
</reference>
<evidence type="ECO:0000313" key="3">
    <source>
        <dbReference type="Proteomes" id="UP000076738"/>
    </source>
</evidence>
<proteinExistence type="predicted"/>
<dbReference type="OrthoDB" id="3352039at2759"/>
<dbReference type="STRING" id="1330018.A0A167MJJ9"/>
<organism evidence="2 3">
    <name type="scientific">Calocera viscosa (strain TUFC12733)</name>
    <dbReference type="NCBI Taxonomy" id="1330018"/>
    <lineage>
        <taxon>Eukaryota</taxon>
        <taxon>Fungi</taxon>
        <taxon>Dikarya</taxon>
        <taxon>Basidiomycota</taxon>
        <taxon>Agaricomycotina</taxon>
        <taxon>Dacrymycetes</taxon>
        <taxon>Dacrymycetales</taxon>
        <taxon>Dacrymycetaceae</taxon>
        <taxon>Calocera</taxon>
    </lineage>
</organism>
<protein>
    <recommendedName>
        <fullName evidence="1">F-box domain-containing protein</fullName>
    </recommendedName>
</protein>
<dbReference type="EMBL" id="KV417282">
    <property type="protein sequence ID" value="KZO96782.1"/>
    <property type="molecule type" value="Genomic_DNA"/>
</dbReference>
<dbReference type="PROSITE" id="PS50181">
    <property type="entry name" value="FBOX"/>
    <property type="match status" value="1"/>
</dbReference>
<keyword evidence="3" id="KW-1185">Reference proteome</keyword>
<name>A0A167MJJ9_CALVF</name>
<dbReference type="Proteomes" id="UP000076738">
    <property type="component" value="Unassembled WGS sequence"/>
</dbReference>
<dbReference type="AlphaFoldDB" id="A0A167MJJ9"/>
<evidence type="ECO:0000313" key="2">
    <source>
        <dbReference type="EMBL" id="KZO96782.1"/>
    </source>
</evidence>
<evidence type="ECO:0000259" key="1">
    <source>
        <dbReference type="PROSITE" id="PS50181"/>
    </source>
</evidence>
<gene>
    <name evidence="2" type="ORF">CALVIDRAFT_536705</name>
</gene>
<sequence>MGASHQYAERAALLSHAIGLCTSLRDTLERIGPSRLTASDPLAADSASISKVHELESTLHRHLQELGERRNEALSPLSRLPDDILRIIFRHGHDGQLLEHRIFALGSGFSRLVSRVSRRWRAIALDTASLWTYVRFANPKYLADVDSDPIHPWYGSAKALSNMYTCNLTRSKLALLNVDMHLPALPGAQTMVQEYLRTCHDRVAELVLSVHTSNSDSLNAVVPCVARTAGVLRRLRLSLVHAMSETDSRRTVEQLLAVALPLLEDVELHSVPLPLNYNPEYTALLGCRRLHLTINRGSQFSPARLLALLKCTPALEDLHIMLLPQPDAEPPEVDERLLLPELRRIKCTFTSVSPHLPFAQLAAPKLEKLGVDVLSRVQNPGQLEAYVGDILGFLRASSGLDGSPPPIRTLAIKGSIMSSLDRILLLLQDLEALQIVFERQWSVGDEAEYVTLLDKLGAPFPPTPPGAPPSTAYLCPHLQALESLAWATTSHIRPLTQLAAKRNAAGLKLARVKMADWPGQWMTATHGGAGMPEVPEEQYVLERALAREVGALECGGYRWEWAGAGQAVAEAGEGGCWKRVWRTGDAG</sequence>
<accession>A0A167MJJ9</accession>
<dbReference type="InterPro" id="IPR001810">
    <property type="entry name" value="F-box_dom"/>
</dbReference>